<name>A0ABW8YQX7_9SPHN</name>
<evidence type="ECO:0000256" key="1">
    <source>
        <dbReference type="SAM" id="Phobius"/>
    </source>
</evidence>
<keyword evidence="1" id="KW-0812">Transmembrane</keyword>
<evidence type="ECO:0000313" key="2">
    <source>
        <dbReference type="EMBL" id="MFL9842350.1"/>
    </source>
</evidence>
<dbReference type="EMBL" id="JBELQC010000003">
    <property type="protein sequence ID" value="MFL9842350.1"/>
    <property type="molecule type" value="Genomic_DNA"/>
</dbReference>
<sequence length="368" mass="39361">MTRTPLWLSTPSRFAALPTSRARSVLAGVAMLILGALTVLFVPLPDPDAVGAGADRQTDIALYESIVAAVAHGEDYYRATADALRLGGYPLRPFLTFRLPGLAMVQGTVPPAVMLALLYATAAIAAWLWYRRIAEALPRWPARIAALILLAAGMLAFVQPALVAFHEIWAGLLVATSLALRRPGRWVEAAAIGCIAMLIRETAALYVMVMAAIAMAEGYRREAAGWVAGLGLFALALTAHAVAVQGVTGPLDAASPGWVGMNGFGLFVRAMTLATGLQLLPPAVAAILVALALLGWASWRDPLAVRALALFCTYALVISLFARLDTFYWGLIVAPAFLVGLAFAPDGLRDLWVRALDRRRVRVQRIEQ</sequence>
<feature type="transmembrane region" description="Helical" evidence="1">
    <location>
        <begin position="327"/>
        <end position="344"/>
    </location>
</feature>
<comment type="caution">
    <text evidence="2">The sequence shown here is derived from an EMBL/GenBank/DDBJ whole genome shotgun (WGS) entry which is preliminary data.</text>
</comment>
<feature type="transmembrane region" description="Helical" evidence="1">
    <location>
        <begin position="21"/>
        <end position="42"/>
    </location>
</feature>
<keyword evidence="3" id="KW-1185">Reference proteome</keyword>
<feature type="transmembrane region" description="Helical" evidence="1">
    <location>
        <begin position="112"/>
        <end position="130"/>
    </location>
</feature>
<accession>A0ABW8YQX7</accession>
<feature type="transmembrane region" description="Helical" evidence="1">
    <location>
        <begin position="142"/>
        <end position="169"/>
    </location>
</feature>
<evidence type="ECO:0000313" key="3">
    <source>
        <dbReference type="Proteomes" id="UP001629244"/>
    </source>
</evidence>
<proteinExistence type="predicted"/>
<feature type="transmembrane region" description="Helical" evidence="1">
    <location>
        <begin position="226"/>
        <end position="247"/>
    </location>
</feature>
<dbReference type="RefSeq" id="WP_408079933.1">
    <property type="nucleotide sequence ID" value="NZ_JBELQC010000003.1"/>
</dbReference>
<reference evidence="2 3" key="1">
    <citation type="submission" date="2024-06" db="EMBL/GenBank/DDBJ databases">
        <authorList>
            <person name="Kaempfer P."/>
            <person name="Viver T."/>
        </authorList>
    </citation>
    <scope>NUCLEOTIDE SEQUENCE [LARGE SCALE GENOMIC DNA]</scope>
    <source>
        <strain evidence="2 3">ST-64</strain>
    </source>
</reference>
<organism evidence="2 3">
    <name type="scientific">Sphingomonas plantiphila</name>
    <dbReference type="NCBI Taxonomy" id="3163295"/>
    <lineage>
        <taxon>Bacteria</taxon>
        <taxon>Pseudomonadati</taxon>
        <taxon>Pseudomonadota</taxon>
        <taxon>Alphaproteobacteria</taxon>
        <taxon>Sphingomonadales</taxon>
        <taxon>Sphingomonadaceae</taxon>
        <taxon>Sphingomonas</taxon>
    </lineage>
</organism>
<dbReference type="Proteomes" id="UP001629244">
    <property type="component" value="Unassembled WGS sequence"/>
</dbReference>
<feature type="transmembrane region" description="Helical" evidence="1">
    <location>
        <begin position="303"/>
        <end position="321"/>
    </location>
</feature>
<gene>
    <name evidence="2" type="ORF">ABS767_15370</name>
</gene>
<feature type="transmembrane region" description="Helical" evidence="1">
    <location>
        <begin position="267"/>
        <end position="296"/>
    </location>
</feature>
<feature type="transmembrane region" description="Helical" evidence="1">
    <location>
        <begin position="189"/>
        <end position="214"/>
    </location>
</feature>
<evidence type="ECO:0008006" key="4">
    <source>
        <dbReference type="Google" id="ProtNLM"/>
    </source>
</evidence>
<keyword evidence="1" id="KW-1133">Transmembrane helix</keyword>
<keyword evidence="1" id="KW-0472">Membrane</keyword>
<protein>
    <recommendedName>
        <fullName evidence="4">DUF2029 domain-containing protein</fullName>
    </recommendedName>
</protein>